<dbReference type="OMA" id="YTMNFIR"/>
<evidence type="ECO:0000256" key="8">
    <source>
        <dbReference type="ARBA" id="ARBA00023285"/>
    </source>
</evidence>
<evidence type="ECO:0000256" key="1">
    <source>
        <dbReference type="ARBA" id="ARBA00001922"/>
    </source>
</evidence>
<evidence type="ECO:0000259" key="10">
    <source>
        <dbReference type="Pfam" id="PF00317"/>
    </source>
</evidence>
<evidence type="ECO:0000259" key="11">
    <source>
        <dbReference type="Pfam" id="PF02867"/>
    </source>
</evidence>
<proteinExistence type="inferred from homology"/>
<dbReference type="PANTHER" id="PTHR43371">
    <property type="entry name" value="VITAMIN B12-DEPENDENT RIBONUCLEOTIDE REDUCTASE"/>
    <property type="match status" value="1"/>
</dbReference>
<evidence type="ECO:0000256" key="7">
    <source>
        <dbReference type="ARBA" id="ARBA00023157"/>
    </source>
</evidence>
<dbReference type="GO" id="GO:0004748">
    <property type="term" value="F:ribonucleoside-diphosphate reductase activity, thioredoxin disulfide as acceptor"/>
    <property type="evidence" value="ECO:0007669"/>
    <property type="project" value="UniProtKB-EC"/>
</dbReference>
<evidence type="ECO:0000256" key="5">
    <source>
        <dbReference type="ARBA" id="ARBA00022741"/>
    </source>
</evidence>
<dbReference type="Pfam" id="PF00317">
    <property type="entry name" value="Ribonuc_red_lgN"/>
    <property type="match status" value="1"/>
</dbReference>
<evidence type="ECO:0000256" key="9">
    <source>
        <dbReference type="ARBA" id="ARBA00047754"/>
    </source>
</evidence>
<evidence type="ECO:0000256" key="3">
    <source>
        <dbReference type="ARBA" id="ARBA00012274"/>
    </source>
</evidence>
<feature type="domain" description="Ribonucleotide reductase large subunit C-terminal" evidence="11">
    <location>
        <begin position="443"/>
        <end position="591"/>
    </location>
</feature>
<organism evidence="12 13">
    <name type="scientific">Anaeramoeba ignava</name>
    <name type="common">Anaerobic marine amoeba</name>
    <dbReference type="NCBI Taxonomy" id="1746090"/>
    <lineage>
        <taxon>Eukaryota</taxon>
        <taxon>Metamonada</taxon>
        <taxon>Anaeramoebidae</taxon>
        <taxon>Anaeramoeba</taxon>
    </lineage>
</organism>
<comment type="catalytic activity">
    <reaction evidence="9">
        <text>a 2'-deoxyribonucleoside 5'-diphosphate + [thioredoxin]-disulfide + H2O = a ribonucleoside 5'-diphosphate + [thioredoxin]-dithiol</text>
        <dbReference type="Rhea" id="RHEA:23252"/>
        <dbReference type="Rhea" id="RHEA-COMP:10698"/>
        <dbReference type="Rhea" id="RHEA-COMP:10700"/>
        <dbReference type="ChEBI" id="CHEBI:15377"/>
        <dbReference type="ChEBI" id="CHEBI:29950"/>
        <dbReference type="ChEBI" id="CHEBI:50058"/>
        <dbReference type="ChEBI" id="CHEBI:57930"/>
        <dbReference type="ChEBI" id="CHEBI:73316"/>
        <dbReference type="EC" id="1.17.4.1"/>
    </reaction>
</comment>
<keyword evidence="13" id="KW-1185">Reference proteome</keyword>
<dbReference type="Proteomes" id="UP001149090">
    <property type="component" value="Unassembled WGS sequence"/>
</dbReference>
<evidence type="ECO:0000256" key="6">
    <source>
        <dbReference type="ARBA" id="ARBA00023002"/>
    </source>
</evidence>
<dbReference type="Gene3D" id="3.20.70.20">
    <property type="match status" value="1"/>
</dbReference>
<protein>
    <recommendedName>
        <fullName evidence="3">ribonucleoside-diphosphate reductase</fullName>
        <ecNumber evidence="3">1.17.4.1</ecNumber>
    </recommendedName>
</protein>
<dbReference type="InterPro" id="IPR013344">
    <property type="entry name" value="RNR_NrdJ/NrdZ"/>
</dbReference>
<dbReference type="GO" id="GO:0005524">
    <property type="term" value="F:ATP binding"/>
    <property type="evidence" value="ECO:0007669"/>
    <property type="project" value="InterPro"/>
</dbReference>
<dbReference type="OrthoDB" id="3000483at2759"/>
<evidence type="ECO:0000256" key="2">
    <source>
        <dbReference type="ARBA" id="ARBA00007405"/>
    </source>
</evidence>
<evidence type="ECO:0000256" key="4">
    <source>
        <dbReference type="ARBA" id="ARBA00022628"/>
    </source>
</evidence>
<keyword evidence="5" id="KW-0547">Nucleotide-binding</keyword>
<evidence type="ECO:0000313" key="13">
    <source>
        <dbReference type="Proteomes" id="UP001149090"/>
    </source>
</evidence>
<dbReference type="EC" id="1.17.4.1" evidence="3"/>
<dbReference type="InterPro" id="IPR008926">
    <property type="entry name" value="RNR_R1-su_N"/>
</dbReference>
<dbReference type="InterPro" id="IPR050862">
    <property type="entry name" value="RdRp_reductase_class-2"/>
</dbReference>
<comment type="similarity">
    <text evidence="2">Belongs to the ribonucleoside diphosphate reductase class-2 family.</text>
</comment>
<keyword evidence="8" id="KW-0170">Cobalt</keyword>
<keyword evidence="7" id="KW-1015">Disulfide bond</keyword>
<keyword evidence="6" id="KW-0560">Oxidoreductase</keyword>
<dbReference type="InterPro" id="IPR000788">
    <property type="entry name" value="RNR_lg_C"/>
</dbReference>
<accession>A0A9Q0L6I7</accession>
<gene>
    <name evidence="12" type="ORF">M0811_03059</name>
</gene>
<sequence length="639" mass="72053">MFENFKPKEISIEQIKTTLPFLPNGLQVLAQRYLRKGTGKNNNKILESPEQLIQRVSKGLAEVEQNYDKSEKIISDYQEQFANIISNFEFTPAGRTLISTGIPGSKLISNCVVLHMNDNIESIFSTLRKAALLQQAGCGIGFPFHKLRPAGTLTKLYHSSGPVSFMHIYDTTFGVIKNDGRSSANMAVLSVDHPDILEFIHCKKKEGDLSNFNISVGLTDKFMEQVISKEKKSWICEWQGKKMKPRRITRDNNFNLIDIKPISITANEIFDEMVENSWENGEPGCVFLDVVNKTNTLPGLGRIEACNPCGEQFLHDGDCCNLGSLNLSTFVRNGEIQYQRLKQVIDLAVRMLDNVIDLTFFPVEHVQLTFQSNRRIGLGVMGFADMLYKLNIGYNTEKARIIGEDVMKFIQEYSHLASQKLAHEKGVFPNYDYSIYKSQGILMRNAAVTNVPPTGSISLLFNVSSGIEPYFALAYKMKNIFGGKVELNYTNDILVSKLKEIGIYSEELMQKIIEKGSLKEIKEIPQNIKDVFVTAMDISAKDHILMQATFQKYCDNAISKTINHPNSATHQEIKQGFIDAWKLGCKGATVYRDKSRKMQVLNLNDDSVIQSKKLEDDSVFLKQIKTPFITTCKSGNCTI</sequence>
<evidence type="ECO:0000313" key="12">
    <source>
        <dbReference type="EMBL" id="KAJ5066715.1"/>
    </source>
</evidence>
<reference evidence="12" key="1">
    <citation type="submission" date="2022-10" db="EMBL/GenBank/DDBJ databases">
        <title>Novel sulphate-reducing endosymbionts in the free-living metamonad Anaeramoeba.</title>
        <authorList>
            <person name="Jerlstrom-Hultqvist J."/>
            <person name="Cepicka I."/>
            <person name="Gallot-Lavallee L."/>
            <person name="Salas-Leiva D."/>
            <person name="Curtis B.A."/>
            <person name="Zahonova K."/>
            <person name="Pipaliya S."/>
            <person name="Dacks J."/>
            <person name="Roger A.J."/>
        </authorList>
    </citation>
    <scope>NUCLEOTIDE SEQUENCE</scope>
    <source>
        <strain evidence="12">BMAN</strain>
    </source>
</reference>
<dbReference type="AlphaFoldDB" id="A0A9Q0L6I7"/>
<name>A0A9Q0L6I7_ANAIG</name>
<comment type="caution">
    <text evidence="12">The sequence shown here is derived from an EMBL/GenBank/DDBJ whole genome shotgun (WGS) entry which is preliminary data.</text>
</comment>
<feature type="domain" description="Ribonucleotide reductase large subunit N-terminal" evidence="10">
    <location>
        <begin position="23"/>
        <end position="103"/>
    </location>
</feature>
<dbReference type="GO" id="GO:0009263">
    <property type="term" value="P:deoxyribonucleotide biosynthetic process"/>
    <property type="evidence" value="ECO:0007669"/>
    <property type="project" value="InterPro"/>
</dbReference>
<dbReference type="PANTHER" id="PTHR43371:SF1">
    <property type="entry name" value="RIBONUCLEOSIDE-DIPHOSPHATE REDUCTASE"/>
    <property type="match status" value="1"/>
</dbReference>
<dbReference type="SUPFAM" id="SSF48168">
    <property type="entry name" value="R1 subunit of ribonucleotide reductase, N-terminal domain"/>
    <property type="match status" value="1"/>
</dbReference>
<dbReference type="EMBL" id="JAPDFW010000136">
    <property type="protein sequence ID" value="KAJ5066715.1"/>
    <property type="molecule type" value="Genomic_DNA"/>
</dbReference>
<dbReference type="PRINTS" id="PR01183">
    <property type="entry name" value="RIBORDTASEM1"/>
</dbReference>
<dbReference type="CDD" id="cd02888">
    <property type="entry name" value="RNR_II_dimer"/>
    <property type="match status" value="1"/>
</dbReference>
<dbReference type="GO" id="GO:0031419">
    <property type="term" value="F:cobalamin binding"/>
    <property type="evidence" value="ECO:0007669"/>
    <property type="project" value="UniProtKB-KW"/>
</dbReference>
<dbReference type="SUPFAM" id="SSF51998">
    <property type="entry name" value="PFL-like glycyl radical enzymes"/>
    <property type="match status" value="1"/>
</dbReference>
<dbReference type="Pfam" id="PF02867">
    <property type="entry name" value="Ribonuc_red_lgC"/>
    <property type="match status" value="2"/>
</dbReference>
<keyword evidence="4" id="KW-0846">Cobalamin</keyword>
<dbReference type="NCBIfam" id="TIGR02504">
    <property type="entry name" value="NrdJ_Z"/>
    <property type="match status" value="1"/>
</dbReference>
<comment type="cofactor">
    <cofactor evidence="1">
        <name>adenosylcob(III)alamin</name>
        <dbReference type="ChEBI" id="CHEBI:18408"/>
    </cofactor>
</comment>
<feature type="domain" description="Ribonucleotide reductase large subunit C-terminal" evidence="11">
    <location>
        <begin position="109"/>
        <end position="438"/>
    </location>
</feature>
<dbReference type="InterPro" id="IPR013509">
    <property type="entry name" value="RNR_lsu_N"/>
</dbReference>